<proteinExistence type="predicted"/>
<dbReference type="GeneID" id="5034007"/>
<dbReference type="Proteomes" id="UP000000600">
    <property type="component" value="Unassembled WGS sequence"/>
</dbReference>
<dbReference type="EMBL" id="CT868378">
    <property type="protein sequence ID" value="CAK80821.1"/>
    <property type="molecule type" value="Genomic_DNA"/>
</dbReference>
<dbReference type="HOGENOM" id="CLU_1543018_0_0_1"/>
<sequence>MSLLITTELTSNYAIQNSSYNRNYKQYKCKEAFNCVKKLIHQEKNGYGDNALCAVEQKHQHAIVTTQMYLKKLDTANLLVIQIFGSLFEAETRRISILLAFVNSLHILQESQHDVQVWQLCSVQNQMQKLLHENDQQFCMCIICKIQQQFILYTFQYFKIRKRQFQRKEDNRYY</sequence>
<gene>
    <name evidence="1" type="ORF">GSPATT00039412001</name>
</gene>
<accession>A0DCQ4</accession>
<organism evidence="1 2">
    <name type="scientific">Paramecium tetraurelia</name>
    <dbReference type="NCBI Taxonomy" id="5888"/>
    <lineage>
        <taxon>Eukaryota</taxon>
        <taxon>Sar</taxon>
        <taxon>Alveolata</taxon>
        <taxon>Ciliophora</taxon>
        <taxon>Intramacronucleata</taxon>
        <taxon>Oligohymenophorea</taxon>
        <taxon>Peniculida</taxon>
        <taxon>Parameciidae</taxon>
        <taxon>Paramecium</taxon>
    </lineage>
</organism>
<protein>
    <submittedName>
        <fullName evidence="1">Uncharacterized protein</fullName>
    </submittedName>
</protein>
<evidence type="ECO:0000313" key="1">
    <source>
        <dbReference type="EMBL" id="CAK80821.1"/>
    </source>
</evidence>
<keyword evidence="2" id="KW-1185">Reference proteome</keyword>
<name>A0DCQ4_PARTE</name>
<reference evidence="1 2" key="1">
    <citation type="journal article" date="2006" name="Nature">
        <title>Global trends of whole-genome duplications revealed by the ciliate Paramecium tetraurelia.</title>
        <authorList>
            <consortium name="Genoscope"/>
            <person name="Aury J.-M."/>
            <person name="Jaillon O."/>
            <person name="Duret L."/>
            <person name="Noel B."/>
            <person name="Jubin C."/>
            <person name="Porcel B.M."/>
            <person name="Segurens B."/>
            <person name="Daubin V."/>
            <person name="Anthouard V."/>
            <person name="Aiach N."/>
            <person name="Arnaiz O."/>
            <person name="Billaut A."/>
            <person name="Beisson J."/>
            <person name="Blanc I."/>
            <person name="Bouhouche K."/>
            <person name="Camara F."/>
            <person name="Duharcourt S."/>
            <person name="Guigo R."/>
            <person name="Gogendeau D."/>
            <person name="Katinka M."/>
            <person name="Keller A.-M."/>
            <person name="Kissmehl R."/>
            <person name="Klotz C."/>
            <person name="Koll F."/>
            <person name="Le Moue A."/>
            <person name="Lepere C."/>
            <person name="Malinsky S."/>
            <person name="Nowacki M."/>
            <person name="Nowak J.K."/>
            <person name="Plattner H."/>
            <person name="Poulain J."/>
            <person name="Ruiz F."/>
            <person name="Serrano V."/>
            <person name="Zagulski M."/>
            <person name="Dessen P."/>
            <person name="Betermier M."/>
            <person name="Weissenbach J."/>
            <person name="Scarpelli C."/>
            <person name="Schachter V."/>
            <person name="Sperling L."/>
            <person name="Meyer E."/>
            <person name="Cohen J."/>
            <person name="Wincker P."/>
        </authorList>
    </citation>
    <scope>NUCLEOTIDE SEQUENCE [LARGE SCALE GENOMIC DNA]</scope>
    <source>
        <strain evidence="1 2">Stock d4-2</strain>
    </source>
</reference>
<dbReference type="InParanoid" id="A0DCQ4"/>
<dbReference type="KEGG" id="ptm:GSPATT00039412001"/>
<dbReference type="RefSeq" id="XP_001448218.1">
    <property type="nucleotide sequence ID" value="XM_001448181.1"/>
</dbReference>
<dbReference type="AlphaFoldDB" id="A0DCQ4"/>
<evidence type="ECO:0000313" key="2">
    <source>
        <dbReference type="Proteomes" id="UP000000600"/>
    </source>
</evidence>